<keyword evidence="2" id="KW-0805">Transcription regulation</keyword>
<dbReference type="Pfam" id="PF00126">
    <property type="entry name" value="HTH_1"/>
    <property type="match status" value="1"/>
</dbReference>
<evidence type="ECO:0000256" key="2">
    <source>
        <dbReference type="ARBA" id="ARBA00023015"/>
    </source>
</evidence>
<reference evidence="6 7" key="1">
    <citation type="submission" date="2017-09" db="EMBL/GenBank/DDBJ databases">
        <title>Depth-based differentiation of microbial function through sediment-hosted aquifers and enrichment of novel symbionts in the deep terrestrial subsurface.</title>
        <authorList>
            <person name="Probst A.J."/>
            <person name="Ladd B."/>
            <person name="Jarett J.K."/>
            <person name="Geller-Mcgrath D.E."/>
            <person name="Sieber C.M."/>
            <person name="Emerson J.B."/>
            <person name="Anantharaman K."/>
            <person name="Thomas B.C."/>
            <person name="Malmstrom R."/>
            <person name="Stieglmeier M."/>
            <person name="Klingl A."/>
            <person name="Woyke T."/>
            <person name="Ryan C.M."/>
            <person name="Banfield J.F."/>
        </authorList>
    </citation>
    <scope>NUCLEOTIDE SEQUENCE [LARGE SCALE GENOMIC DNA]</scope>
    <source>
        <strain evidence="6">CG17_big_fil_post_rev_8_21_14_2_50_48_46</strain>
    </source>
</reference>
<dbReference type="EMBL" id="PFFQ01000052">
    <property type="protein sequence ID" value="PIW15517.1"/>
    <property type="molecule type" value="Genomic_DNA"/>
</dbReference>
<dbReference type="Gene3D" id="3.40.190.10">
    <property type="entry name" value="Periplasmic binding protein-like II"/>
    <property type="match status" value="2"/>
</dbReference>
<name>A0A2M7G1M2_9BACT</name>
<organism evidence="6 7">
    <name type="scientific">bacterium (Candidatus Blackallbacteria) CG17_big_fil_post_rev_8_21_14_2_50_48_46</name>
    <dbReference type="NCBI Taxonomy" id="2014261"/>
    <lineage>
        <taxon>Bacteria</taxon>
        <taxon>Candidatus Blackallbacteria</taxon>
    </lineage>
</organism>
<dbReference type="GO" id="GO:0003700">
    <property type="term" value="F:DNA-binding transcription factor activity"/>
    <property type="evidence" value="ECO:0007669"/>
    <property type="project" value="InterPro"/>
</dbReference>
<feature type="domain" description="HTH lysR-type" evidence="5">
    <location>
        <begin position="9"/>
        <end position="67"/>
    </location>
</feature>
<gene>
    <name evidence="6" type="ORF">COW36_17090</name>
</gene>
<dbReference type="InterPro" id="IPR036390">
    <property type="entry name" value="WH_DNA-bd_sf"/>
</dbReference>
<dbReference type="PANTHER" id="PTHR30126:SF81">
    <property type="entry name" value="HTH-TYPE TRANSCRIPTIONAL REGULATOR ILVY"/>
    <property type="match status" value="1"/>
</dbReference>
<evidence type="ECO:0000256" key="3">
    <source>
        <dbReference type="ARBA" id="ARBA00023125"/>
    </source>
</evidence>
<sequence length="298" mass="33680">MNRLNFPGIKRKWLICFLEVSQTLHLSQAAERLHLTPRSLLRNLLALENKLATRLFIYTDRDDVVLMTEGIALLRLLSPINVQMQNLKGLPSDSALTFSQELALGWCSAWPIEVLPKLLEKLDSEFPDLYPRIHRCSQAQDLEQRILKGGLTLGLSCRQPQDPLLAWHAGSATPYVIAGLPQAIRPWHELNYVASTHSQAGSLHGPWDDLKFPRRIVLRVESFSGILDLASSGLAAAWLPLCLVSEFFKLQQMAMLASPPQEAALIPYLIWRADREISPLVQRTRSLLVHYIETELAR</sequence>
<keyword evidence="3" id="KW-0238">DNA-binding</keyword>
<dbReference type="Proteomes" id="UP000231019">
    <property type="component" value="Unassembled WGS sequence"/>
</dbReference>
<evidence type="ECO:0000313" key="7">
    <source>
        <dbReference type="Proteomes" id="UP000231019"/>
    </source>
</evidence>
<evidence type="ECO:0000256" key="4">
    <source>
        <dbReference type="ARBA" id="ARBA00023163"/>
    </source>
</evidence>
<dbReference type="InterPro" id="IPR000847">
    <property type="entry name" value="LysR_HTH_N"/>
</dbReference>
<accession>A0A2M7G1M2</accession>
<dbReference type="PANTHER" id="PTHR30126">
    <property type="entry name" value="HTH-TYPE TRANSCRIPTIONAL REGULATOR"/>
    <property type="match status" value="1"/>
</dbReference>
<dbReference type="PROSITE" id="PS50931">
    <property type="entry name" value="HTH_LYSR"/>
    <property type="match status" value="1"/>
</dbReference>
<evidence type="ECO:0000313" key="6">
    <source>
        <dbReference type="EMBL" id="PIW15517.1"/>
    </source>
</evidence>
<comment type="caution">
    <text evidence="6">The sequence shown here is derived from an EMBL/GenBank/DDBJ whole genome shotgun (WGS) entry which is preliminary data.</text>
</comment>
<dbReference type="AlphaFoldDB" id="A0A2M7G1M2"/>
<protein>
    <recommendedName>
        <fullName evidence="5">HTH lysR-type domain-containing protein</fullName>
    </recommendedName>
</protein>
<dbReference type="InterPro" id="IPR005119">
    <property type="entry name" value="LysR_subst-bd"/>
</dbReference>
<evidence type="ECO:0000259" key="5">
    <source>
        <dbReference type="PROSITE" id="PS50931"/>
    </source>
</evidence>
<dbReference type="Gene3D" id="1.10.10.10">
    <property type="entry name" value="Winged helix-like DNA-binding domain superfamily/Winged helix DNA-binding domain"/>
    <property type="match status" value="1"/>
</dbReference>
<dbReference type="SUPFAM" id="SSF53850">
    <property type="entry name" value="Periplasmic binding protein-like II"/>
    <property type="match status" value="1"/>
</dbReference>
<dbReference type="GO" id="GO:0000976">
    <property type="term" value="F:transcription cis-regulatory region binding"/>
    <property type="evidence" value="ECO:0007669"/>
    <property type="project" value="TreeGrafter"/>
</dbReference>
<dbReference type="InterPro" id="IPR036388">
    <property type="entry name" value="WH-like_DNA-bd_sf"/>
</dbReference>
<keyword evidence="4" id="KW-0804">Transcription</keyword>
<dbReference type="Pfam" id="PF03466">
    <property type="entry name" value="LysR_substrate"/>
    <property type="match status" value="1"/>
</dbReference>
<evidence type="ECO:0000256" key="1">
    <source>
        <dbReference type="ARBA" id="ARBA00009437"/>
    </source>
</evidence>
<proteinExistence type="inferred from homology"/>
<comment type="similarity">
    <text evidence="1">Belongs to the LysR transcriptional regulatory family.</text>
</comment>
<dbReference type="SUPFAM" id="SSF46785">
    <property type="entry name" value="Winged helix' DNA-binding domain"/>
    <property type="match status" value="1"/>
</dbReference>